<dbReference type="InterPro" id="IPR029032">
    <property type="entry name" value="AhpD-like"/>
</dbReference>
<dbReference type="Pfam" id="PF02627">
    <property type="entry name" value="CMD"/>
    <property type="match status" value="1"/>
</dbReference>
<dbReference type="EMBL" id="JACHLR010000009">
    <property type="protein sequence ID" value="MBB4859115.1"/>
    <property type="molecule type" value="Genomic_DNA"/>
</dbReference>
<protein>
    <submittedName>
        <fullName evidence="2">Alkylhydroperoxidase family enzyme</fullName>
    </submittedName>
</protein>
<name>A0A7W7NXE5_9SPHN</name>
<dbReference type="PANTHER" id="PTHR34846">
    <property type="entry name" value="4-CARBOXYMUCONOLACTONE DECARBOXYLASE FAMILY PROTEIN (AFU_ORTHOLOGUE AFUA_6G11590)"/>
    <property type="match status" value="1"/>
</dbReference>
<dbReference type="PANTHER" id="PTHR34846:SF5">
    <property type="entry name" value="CARBOXYMUCONOLACTONE DECARBOXYLASE-LIKE DOMAIN-CONTAINING PROTEIN"/>
    <property type="match status" value="1"/>
</dbReference>
<dbReference type="GO" id="GO:0051920">
    <property type="term" value="F:peroxiredoxin activity"/>
    <property type="evidence" value="ECO:0007669"/>
    <property type="project" value="InterPro"/>
</dbReference>
<dbReference type="SUPFAM" id="SSF69118">
    <property type="entry name" value="AhpD-like"/>
    <property type="match status" value="1"/>
</dbReference>
<dbReference type="Gene3D" id="1.20.1290.10">
    <property type="entry name" value="AhpD-like"/>
    <property type="match status" value="1"/>
</dbReference>
<evidence type="ECO:0000313" key="2">
    <source>
        <dbReference type="EMBL" id="MBB4859115.1"/>
    </source>
</evidence>
<comment type="caution">
    <text evidence="2">The sequence shown here is derived from an EMBL/GenBank/DDBJ whole genome shotgun (WGS) entry which is preliminary data.</text>
</comment>
<keyword evidence="2" id="KW-0575">Peroxidase</keyword>
<organism evidence="2 3">
    <name type="scientific">Novosphingobium chloroacetimidivorans</name>
    <dbReference type="NCBI Taxonomy" id="1428314"/>
    <lineage>
        <taxon>Bacteria</taxon>
        <taxon>Pseudomonadati</taxon>
        <taxon>Pseudomonadota</taxon>
        <taxon>Alphaproteobacteria</taxon>
        <taxon>Sphingomonadales</taxon>
        <taxon>Sphingomonadaceae</taxon>
        <taxon>Novosphingobium</taxon>
    </lineage>
</organism>
<proteinExistence type="predicted"/>
<reference evidence="2 3" key="1">
    <citation type="submission" date="2020-08" db="EMBL/GenBank/DDBJ databases">
        <title>Functional genomics of gut bacteria from endangered species of beetles.</title>
        <authorList>
            <person name="Carlos-Shanley C."/>
        </authorList>
    </citation>
    <scope>NUCLEOTIDE SEQUENCE [LARGE SCALE GENOMIC DNA]</scope>
    <source>
        <strain evidence="2 3">S00245</strain>
    </source>
</reference>
<evidence type="ECO:0000259" key="1">
    <source>
        <dbReference type="Pfam" id="PF02627"/>
    </source>
</evidence>
<keyword evidence="2" id="KW-0560">Oxidoreductase</keyword>
<keyword evidence="3" id="KW-1185">Reference proteome</keyword>
<dbReference type="Proteomes" id="UP000555448">
    <property type="component" value="Unassembled WGS sequence"/>
</dbReference>
<dbReference type="InterPro" id="IPR003779">
    <property type="entry name" value="CMD-like"/>
</dbReference>
<dbReference type="RefSeq" id="WP_184245403.1">
    <property type="nucleotide sequence ID" value="NZ_JACHLR010000009.1"/>
</dbReference>
<feature type="domain" description="Carboxymuconolactone decarboxylase-like" evidence="1">
    <location>
        <begin position="81"/>
        <end position="151"/>
    </location>
</feature>
<sequence>MGQPVTGKYEFDIAAREAQVIAGGPRYAPLRLDEVSPAGQEQVDHLRAAFNIPEERPFPDVSLIQLRHPGMFKGHMALGIELAKGAIPPRERELAILRIAWLARAPFEWCEHIDIGQHFGVTRDEIERVIEGSDAPGWTEHEAALLRAVEEQMADYAISDATWDKLTQTYTEEQMMELPLLVGCYLLAALQLNSLKVQPKGGFDYRGPET</sequence>
<dbReference type="AlphaFoldDB" id="A0A7W7NXE5"/>
<accession>A0A7W7NXE5</accession>
<evidence type="ECO:0000313" key="3">
    <source>
        <dbReference type="Proteomes" id="UP000555448"/>
    </source>
</evidence>
<gene>
    <name evidence="2" type="ORF">HNO88_002441</name>
</gene>